<dbReference type="AlphaFoldDB" id="A0A3M4Y950"/>
<evidence type="ECO:0000313" key="2">
    <source>
        <dbReference type="EMBL" id="RMM75483.1"/>
    </source>
</evidence>
<protein>
    <recommendedName>
        <fullName evidence="1">Gp5/Type VI secretion system Vgr protein OB-fold domain-containing protein</fullName>
    </recommendedName>
</protein>
<dbReference type="SUPFAM" id="SSF69255">
    <property type="entry name" value="gp5 N-terminal domain-like"/>
    <property type="match status" value="1"/>
</dbReference>
<organism evidence="2 3">
    <name type="scientific">Pseudomonas savastanoi pv. glycinea</name>
    <name type="common">Pseudomonas syringae pv. glycinea</name>
    <dbReference type="NCBI Taxonomy" id="318"/>
    <lineage>
        <taxon>Bacteria</taxon>
        <taxon>Pseudomonadati</taxon>
        <taxon>Pseudomonadota</taxon>
        <taxon>Gammaproteobacteria</taxon>
        <taxon>Pseudomonadales</taxon>
        <taxon>Pseudomonadaceae</taxon>
        <taxon>Pseudomonas</taxon>
    </lineage>
</organism>
<sequence>MDDAIKRSVERQFPELTGGYHLPRFAKVVAVADAPASAELCDDFRPRFSVDLQVMGPDGEIDTTLPVLSGVPLPMPVGGDEMGFFAFPEEGTQVVVCFAYGLPHKPYIQTILPHGLTLPKVPKGDQVWQHSDAVQQRVDADGNWLRKTDGKIQDQAIEREVDAMTNTESFQSHTRTVDDHSTESVGGVKKIEALGALKLLSGGSASLAAVDDLHQATGRDLNLVVGQEHNATVGGDMHERIHGLRESVASKSQRLQAPKSWIGSGTVNIFQVVCDLLDLVQDMNTQLAAHTHGPSPVPGNTTAFTADGVKAATLAGQLRAVTM</sequence>
<dbReference type="Proteomes" id="UP000276829">
    <property type="component" value="Unassembled WGS sequence"/>
</dbReference>
<gene>
    <name evidence="2" type="ORF">ALQ73_01786</name>
</gene>
<proteinExistence type="predicted"/>
<feature type="domain" description="Gp5/Type VI secretion system Vgr protein OB-fold" evidence="1">
    <location>
        <begin position="61"/>
        <end position="109"/>
    </location>
</feature>
<dbReference type="SUPFAM" id="SSF69349">
    <property type="entry name" value="Phage fibre proteins"/>
    <property type="match status" value="1"/>
</dbReference>
<name>A0A3M4Y950_PSESG</name>
<evidence type="ECO:0000259" key="1">
    <source>
        <dbReference type="Pfam" id="PF04717"/>
    </source>
</evidence>
<dbReference type="InterPro" id="IPR037026">
    <property type="entry name" value="Vgr_OB-fold_dom_sf"/>
</dbReference>
<dbReference type="RefSeq" id="WP_122385990.1">
    <property type="nucleotide sequence ID" value="NZ_RBON01000005.1"/>
</dbReference>
<dbReference type="Gene3D" id="2.40.50.230">
    <property type="entry name" value="Gp5 N-terminal domain"/>
    <property type="match status" value="1"/>
</dbReference>
<evidence type="ECO:0000313" key="3">
    <source>
        <dbReference type="Proteomes" id="UP000276829"/>
    </source>
</evidence>
<dbReference type="Pfam" id="PF04717">
    <property type="entry name" value="Phage_base_V"/>
    <property type="match status" value="1"/>
</dbReference>
<dbReference type="EMBL" id="RBON01000005">
    <property type="protein sequence ID" value="RMM75483.1"/>
    <property type="molecule type" value="Genomic_DNA"/>
</dbReference>
<comment type="caution">
    <text evidence="2">The sequence shown here is derived from an EMBL/GenBank/DDBJ whole genome shotgun (WGS) entry which is preliminary data.</text>
</comment>
<reference evidence="2 3" key="1">
    <citation type="submission" date="2018-08" db="EMBL/GenBank/DDBJ databases">
        <title>Recombination of ecologically and evolutionarily significant loci maintains genetic cohesion in the Pseudomonas syringae species complex.</title>
        <authorList>
            <person name="Dillon M."/>
            <person name="Thakur S."/>
            <person name="Almeida R.N.D."/>
            <person name="Weir B.S."/>
            <person name="Guttman D.S."/>
        </authorList>
    </citation>
    <scope>NUCLEOTIDE SEQUENCE [LARGE SCALE GENOMIC DNA]</scope>
    <source>
        <strain evidence="2 3">ICMP 4324</strain>
    </source>
</reference>
<dbReference type="InterPro" id="IPR006531">
    <property type="entry name" value="Gp5/Vgr_OB"/>
</dbReference>
<accession>A0A3M4Y950</accession>